<keyword evidence="2 7" id="KW-0813">Transport</keyword>
<dbReference type="GO" id="GO:0005886">
    <property type="term" value="C:plasma membrane"/>
    <property type="evidence" value="ECO:0007669"/>
    <property type="project" value="UniProtKB-SubCell"/>
</dbReference>
<dbReference type="PROSITE" id="PS50928">
    <property type="entry name" value="ABC_TM1"/>
    <property type="match status" value="1"/>
</dbReference>
<dbReference type="InterPro" id="IPR035906">
    <property type="entry name" value="MetI-like_sf"/>
</dbReference>
<organism evidence="9">
    <name type="scientific">uncultured spirochete</name>
    <dbReference type="NCBI Taxonomy" id="156406"/>
    <lineage>
        <taxon>Bacteria</taxon>
        <taxon>Pseudomonadati</taxon>
        <taxon>Spirochaetota</taxon>
        <taxon>Spirochaetia</taxon>
        <taxon>Spirochaetales</taxon>
        <taxon>environmental samples</taxon>
    </lineage>
</organism>
<dbReference type="PANTHER" id="PTHR43227:SF11">
    <property type="entry name" value="BLL4140 PROTEIN"/>
    <property type="match status" value="1"/>
</dbReference>
<keyword evidence="4 7" id="KW-0812">Transmembrane</keyword>
<evidence type="ECO:0000256" key="7">
    <source>
        <dbReference type="RuleBase" id="RU363032"/>
    </source>
</evidence>
<comment type="subcellular location">
    <subcellularLocation>
        <location evidence="1 7">Cell membrane</location>
        <topology evidence="1 7">Multi-pass membrane protein</topology>
    </subcellularLocation>
</comment>
<gene>
    <name evidence="9" type="ORF">SPIROBIBN47_10043</name>
</gene>
<evidence type="ECO:0000256" key="6">
    <source>
        <dbReference type="ARBA" id="ARBA00023136"/>
    </source>
</evidence>
<reference evidence="9" key="1">
    <citation type="submission" date="2017-02" db="EMBL/GenBank/DDBJ databases">
        <authorList>
            <person name="Regsiter A."/>
            <person name="William W."/>
        </authorList>
    </citation>
    <scope>NUCLEOTIDE SEQUENCE</scope>
    <source>
        <strain evidence="9">Bib</strain>
    </source>
</reference>
<comment type="similarity">
    <text evidence="7">Belongs to the binding-protein-dependent transport system permease family.</text>
</comment>
<evidence type="ECO:0000256" key="5">
    <source>
        <dbReference type="ARBA" id="ARBA00022989"/>
    </source>
</evidence>
<dbReference type="InterPro" id="IPR000515">
    <property type="entry name" value="MetI-like"/>
</dbReference>
<evidence type="ECO:0000259" key="8">
    <source>
        <dbReference type="PROSITE" id="PS50928"/>
    </source>
</evidence>
<keyword evidence="5 7" id="KW-1133">Transmembrane helix</keyword>
<accession>A0A3P3XEX4</accession>
<feature type="domain" description="ABC transmembrane type-1" evidence="8">
    <location>
        <begin position="77"/>
        <end position="362"/>
    </location>
</feature>
<dbReference type="InterPro" id="IPR050809">
    <property type="entry name" value="UgpAE/MalFG_permease"/>
</dbReference>
<dbReference type="CDD" id="cd06261">
    <property type="entry name" value="TM_PBP2"/>
    <property type="match status" value="1"/>
</dbReference>
<evidence type="ECO:0000256" key="1">
    <source>
        <dbReference type="ARBA" id="ARBA00004651"/>
    </source>
</evidence>
<dbReference type="PANTHER" id="PTHR43227">
    <property type="entry name" value="BLL4140 PROTEIN"/>
    <property type="match status" value="1"/>
</dbReference>
<feature type="transmembrane region" description="Helical" evidence="7">
    <location>
        <begin position="343"/>
        <end position="362"/>
    </location>
</feature>
<evidence type="ECO:0000256" key="2">
    <source>
        <dbReference type="ARBA" id="ARBA00022448"/>
    </source>
</evidence>
<keyword evidence="3" id="KW-1003">Cell membrane</keyword>
<sequence>MVHLNRVHLEEKRAYWAMVMPAFALYLLVMAFPIILSIMLSVSNYSGGKMFGGEKWGFAGFSAYARVFTDPWFWNALKNNLYIVLISVFGQLPLGFIFAYFIYSKIVRAPSFWQGVLYVPNIISVIVVGLLWQVIFSPHGPIAEIVNSIHASSFQGQLKAIFDGAGGFSLSDDVIKKILHLAGPSGQAMFSDPVPELRDLLASYNGQPISEIYTALSNLFVQKWSPAFLTKTDIAMLPVLFVILWMYTGMYLILFLANMQKIDAQIIESARIDGANEGQVMRYIILPALSGTIVNSAILAISGSLSSFALIFAMTGGGPSRVTEILSIYMYNNAFLGRPNFPLANAISLIMVLISVVLIVLTKAVEKRYGGKEE</sequence>
<feature type="transmembrane region" description="Helical" evidence="7">
    <location>
        <begin position="14"/>
        <end position="40"/>
    </location>
</feature>
<feature type="transmembrane region" description="Helical" evidence="7">
    <location>
        <begin position="280"/>
        <end position="313"/>
    </location>
</feature>
<proteinExistence type="inferred from homology"/>
<evidence type="ECO:0000313" key="9">
    <source>
        <dbReference type="EMBL" id="SLM09748.1"/>
    </source>
</evidence>
<feature type="transmembrane region" description="Helical" evidence="7">
    <location>
        <begin position="234"/>
        <end position="259"/>
    </location>
</feature>
<feature type="transmembrane region" description="Helical" evidence="7">
    <location>
        <begin position="81"/>
        <end position="103"/>
    </location>
</feature>
<dbReference type="EMBL" id="FWDM01000001">
    <property type="protein sequence ID" value="SLM09748.1"/>
    <property type="molecule type" value="Genomic_DNA"/>
</dbReference>
<feature type="transmembrane region" description="Helical" evidence="7">
    <location>
        <begin position="115"/>
        <end position="135"/>
    </location>
</feature>
<dbReference type="SUPFAM" id="SSF160964">
    <property type="entry name" value="MalF N-terminal region-like"/>
    <property type="match status" value="1"/>
</dbReference>
<dbReference type="Gene3D" id="1.10.3720.10">
    <property type="entry name" value="MetI-like"/>
    <property type="match status" value="2"/>
</dbReference>
<protein>
    <submittedName>
        <fullName evidence="9">ABC-type transporter, integral membrane subunit</fullName>
    </submittedName>
</protein>
<keyword evidence="6 7" id="KW-0472">Membrane</keyword>
<dbReference type="GO" id="GO:0055085">
    <property type="term" value="P:transmembrane transport"/>
    <property type="evidence" value="ECO:0007669"/>
    <property type="project" value="InterPro"/>
</dbReference>
<dbReference type="AlphaFoldDB" id="A0A3P3XEX4"/>
<dbReference type="Pfam" id="PF00528">
    <property type="entry name" value="BPD_transp_1"/>
    <property type="match status" value="1"/>
</dbReference>
<name>A0A3P3XEX4_9SPIR</name>
<evidence type="ECO:0000256" key="3">
    <source>
        <dbReference type="ARBA" id="ARBA00022475"/>
    </source>
</evidence>
<evidence type="ECO:0000256" key="4">
    <source>
        <dbReference type="ARBA" id="ARBA00022692"/>
    </source>
</evidence>
<dbReference type="SUPFAM" id="SSF161098">
    <property type="entry name" value="MetI-like"/>
    <property type="match status" value="1"/>
</dbReference>